<keyword evidence="2" id="KW-0472">Membrane</keyword>
<keyword evidence="2" id="KW-0812">Transmembrane</keyword>
<dbReference type="EMBL" id="CP014587">
    <property type="protein sequence ID" value="ANZ77703.1"/>
    <property type="molecule type" value="Genomic_DNA"/>
</dbReference>
<feature type="transmembrane region" description="Helical" evidence="2">
    <location>
        <begin position="85"/>
        <end position="104"/>
    </location>
</feature>
<proteinExistence type="predicted"/>
<evidence type="ECO:0000256" key="1">
    <source>
        <dbReference type="SAM" id="Coils"/>
    </source>
</evidence>
<name>A0A1B2JI99_PICPA</name>
<dbReference type="Proteomes" id="UP000094565">
    <property type="component" value="Chromosome 4"/>
</dbReference>
<gene>
    <name evidence="3" type="primary">AIM43</name>
    <name evidence="3" type="ORF">ATY40_BA7504977</name>
</gene>
<protein>
    <submittedName>
        <fullName evidence="3">BA75_04977T0</fullName>
    </submittedName>
</protein>
<sequence>MRPQTCNLNPVWRHIRKQSTHLSKTTTQYVPQDPLQYPSQRHIIQSRIDQINDQIKQQELKSLEKKKKQEKEDSKVRISDFSRPLLNTFLLASLVYFGLQYAWWDLEREKIIQDNEILVSKLERDIQLLVDEHLDSQRKDNKKSWYRFW</sequence>
<keyword evidence="4" id="KW-1185">Reference proteome</keyword>
<accession>A0A1B2JI99</accession>
<evidence type="ECO:0000313" key="3">
    <source>
        <dbReference type="EMBL" id="ANZ77703.1"/>
    </source>
</evidence>
<evidence type="ECO:0000256" key="2">
    <source>
        <dbReference type="SAM" id="Phobius"/>
    </source>
</evidence>
<keyword evidence="2" id="KW-1133">Transmembrane helix</keyword>
<keyword evidence="1" id="KW-0175">Coiled coil</keyword>
<reference evidence="3 4" key="1">
    <citation type="submission" date="2016-02" db="EMBL/GenBank/DDBJ databases">
        <title>Comparative genomic and transcriptomic foundation for Pichia pastoris.</title>
        <authorList>
            <person name="Love K.R."/>
            <person name="Shah K.A."/>
            <person name="Whittaker C.A."/>
            <person name="Wu J."/>
            <person name="Bartlett M.C."/>
            <person name="Ma D."/>
            <person name="Leeson R.L."/>
            <person name="Priest M."/>
            <person name="Young S.K."/>
            <person name="Love J.C."/>
        </authorList>
    </citation>
    <scope>NUCLEOTIDE SEQUENCE [LARGE SCALE GENOMIC DNA]</scope>
    <source>
        <strain evidence="3 4">ATCC 28485</strain>
    </source>
</reference>
<evidence type="ECO:0000313" key="4">
    <source>
        <dbReference type="Proteomes" id="UP000094565"/>
    </source>
</evidence>
<organism evidence="3 4">
    <name type="scientific">Komagataella pastoris</name>
    <name type="common">Yeast</name>
    <name type="synonym">Pichia pastoris</name>
    <dbReference type="NCBI Taxonomy" id="4922"/>
    <lineage>
        <taxon>Eukaryota</taxon>
        <taxon>Fungi</taxon>
        <taxon>Dikarya</taxon>
        <taxon>Ascomycota</taxon>
        <taxon>Saccharomycotina</taxon>
        <taxon>Pichiomycetes</taxon>
        <taxon>Pichiales</taxon>
        <taxon>Pichiaceae</taxon>
        <taxon>Komagataella</taxon>
    </lineage>
</organism>
<feature type="coiled-coil region" evidence="1">
    <location>
        <begin position="41"/>
        <end position="73"/>
    </location>
</feature>
<dbReference type="AlphaFoldDB" id="A0A1B2JI99"/>